<feature type="domain" description="CCA-adding enzyme C-terminal" evidence="12">
    <location>
        <begin position="266"/>
        <end position="421"/>
    </location>
</feature>
<evidence type="ECO:0000256" key="9">
    <source>
        <dbReference type="RuleBase" id="RU003953"/>
    </source>
</evidence>
<dbReference type="EMBL" id="OY569118">
    <property type="protein sequence ID" value="CAJ1002810.1"/>
    <property type="molecule type" value="Genomic_DNA"/>
</dbReference>
<evidence type="ECO:0000259" key="10">
    <source>
        <dbReference type="Pfam" id="PF01743"/>
    </source>
</evidence>
<dbReference type="InterPro" id="IPR032810">
    <property type="entry name" value="CCA-adding_enz_C"/>
</dbReference>
<keyword evidence="5" id="KW-0479">Metal-binding</keyword>
<keyword evidence="14" id="KW-1185">Reference proteome</keyword>
<protein>
    <submittedName>
        <fullName evidence="13">CCA tRNA nucleotidyltransferase</fullName>
    </submittedName>
</protein>
<evidence type="ECO:0000256" key="7">
    <source>
        <dbReference type="ARBA" id="ARBA00022842"/>
    </source>
</evidence>
<keyword evidence="3" id="KW-0819">tRNA processing</keyword>
<keyword evidence="2 9" id="KW-0808">Transferase</keyword>
<dbReference type="PANTHER" id="PTHR46173:SF1">
    <property type="entry name" value="CCA TRNA NUCLEOTIDYLTRANSFERASE 1, MITOCHONDRIAL"/>
    <property type="match status" value="1"/>
</dbReference>
<dbReference type="GO" id="GO:0016779">
    <property type="term" value="F:nucleotidyltransferase activity"/>
    <property type="evidence" value="ECO:0007669"/>
    <property type="project" value="UniProtKB-KW"/>
</dbReference>
<evidence type="ECO:0000256" key="6">
    <source>
        <dbReference type="ARBA" id="ARBA00022741"/>
    </source>
</evidence>
<evidence type="ECO:0000313" key="13">
    <source>
        <dbReference type="EMBL" id="CAJ1002810.1"/>
    </source>
</evidence>
<dbReference type="InterPro" id="IPR032828">
    <property type="entry name" value="PolyA_RNA-bd"/>
</dbReference>
<dbReference type="Gene3D" id="1.10.3090.10">
    <property type="entry name" value="cca-adding enzyme, domain 2"/>
    <property type="match status" value="1"/>
</dbReference>
<name>A0AA48M9M0_9BACL</name>
<evidence type="ECO:0000256" key="3">
    <source>
        <dbReference type="ARBA" id="ARBA00022694"/>
    </source>
</evidence>
<dbReference type="Gene3D" id="3.30.460.10">
    <property type="entry name" value="Beta Polymerase, domain 2"/>
    <property type="match status" value="1"/>
</dbReference>
<dbReference type="CDD" id="cd05398">
    <property type="entry name" value="NT_ClassII-CCAase"/>
    <property type="match status" value="1"/>
</dbReference>
<comment type="cofactor">
    <cofactor evidence="1">
        <name>Mg(2+)</name>
        <dbReference type="ChEBI" id="CHEBI:18420"/>
    </cofactor>
</comment>
<keyword evidence="8 9" id="KW-0694">RNA-binding</keyword>
<evidence type="ECO:0000313" key="14">
    <source>
        <dbReference type="Proteomes" id="UP001189619"/>
    </source>
</evidence>
<evidence type="ECO:0000256" key="5">
    <source>
        <dbReference type="ARBA" id="ARBA00022723"/>
    </source>
</evidence>
<dbReference type="Proteomes" id="UP001189619">
    <property type="component" value="Chromosome"/>
</dbReference>
<sequence>MNRPYTIFTQTPPLLGGRKNGVKELLKELAVRILRTLEDNGYEAYFVGGCVRDWLLGRTVHDIDICTNAHPGDVMRLFPDHFPTGLQHGTVSVRLDGQMFEVTTYRVESTYEDYRRPTEVCFVSDLQLDLERRDFTINAMAMDRFDRLRDPFRGRDDLRDRLIRAVGVAERRFCEDALRLLRAVRFAAQLDFSIEPVTLAAMEKTAPLLSHIAAERIRDELHKIVDSAAPQKGIGLIVQTGLAGFSPLLDRLFRTSNEQAWRLVHLGTLNQKWALLMYAARFDPQEARTLCRQLRMSKREVEAIAQFVGLLASLRPDWDAPRDVEWGRLLLQAGWQVCMETDNLLQACWWKRKDGRSSRSLIAAYESMPVKSLRELAVTGRDLQAALERKPGGWIQRVLLHLLEQTALHGLPNTPEALVEEARREVARHEH</sequence>
<comment type="similarity">
    <text evidence="9">Belongs to the tRNA nucleotidyltransferase/poly(A) polymerase family.</text>
</comment>
<dbReference type="Pfam" id="PF13735">
    <property type="entry name" value="tRNA_NucTran2_2"/>
    <property type="match status" value="1"/>
</dbReference>
<keyword evidence="4" id="KW-0548">Nucleotidyltransferase</keyword>
<evidence type="ECO:0000256" key="1">
    <source>
        <dbReference type="ARBA" id="ARBA00001946"/>
    </source>
</evidence>
<dbReference type="InterPro" id="IPR002646">
    <property type="entry name" value="PolA_pol_head_dom"/>
</dbReference>
<accession>A0AA48M9M0</accession>
<evidence type="ECO:0000259" key="12">
    <source>
        <dbReference type="Pfam" id="PF13735"/>
    </source>
</evidence>
<dbReference type="InterPro" id="IPR043519">
    <property type="entry name" value="NT_sf"/>
</dbReference>
<evidence type="ECO:0000259" key="11">
    <source>
        <dbReference type="Pfam" id="PF12627"/>
    </source>
</evidence>
<dbReference type="Pfam" id="PF01743">
    <property type="entry name" value="PolyA_pol"/>
    <property type="match status" value="1"/>
</dbReference>
<gene>
    <name evidence="13" type="ORF">BSPP4475_10825</name>
</gene>
<dbReference type="AlphaFoldDB" id="A0AA48M9M0"/>
<keyword evidence="7" id="KW-0460">Magnesium</keyword>
<feature type="domain" description="Poly A polymerase head" evidence="10">
    <location>
        <begin position="44"/>
        <end position="164"/>
    </location>
</feature>
<dbReference type="NCBIfam" id="NF009814">
    <property type="entry name" value="PRK13299.1"/>
    <property type="match status" value="1"/>
</dbReference>
<evidence type="ECO:0000256" key="2">
    <source>
        <dbReference type="ARBA" id="ARBA00022679"/>
    </source>
</evidence>
<dbReference type="Gene3D" id="1.10.246.80">
    <property type="match status" value="1"/>
</dbReference>
<dbReference type="GO" id="GO:0046872">
    <property type="term" value="F:metal ion binding"/>
    <property type="evidence" value="ECO:0007669"/>
    <property type="project" value="UniProtKB-KW"/>
</dbReference>
<dbReference type="SUPFAM" id="SSF81301">
    <property type="entry name" value="Nucleotidyltransferase"/>
    <property type="match status" value="1"/>
</dbReference>
<dbReference type="GO" id="GO:0008033">
    <property type="term" value="P:tRNA processing"/>
    <property type="evidence" value="ECO:0007669"/>
    <property type="project" value="UniProtKB-KW"/>
</dbReference>
<dbReference type="PANTHER" id="PTHR46173">
    <property type="entry name" value="CCA TRNA NUCLEOTIDYLTRANSFERASE 1, MITOCHONDRIAL"/>
    <property type="match status" value="1"/>
</dbReference>
<evidence type="ECO:0000256" key="8">
    <source>
        <dbReference type="ARBA" id="ARBA00022884"/>
    </source>
</evidence>
<dbReference type="Pfam" id="PF12627">
    <property type="entry name" value="PolyA_pol_RNAbd"/>
    <property type="match status" value="1"/>
</dbReference>
<feature type="domain" description="tRNA nucleotidyltransferase/poly(A) polymerase RNA and SrmB- binding" evidence="11">
    <location>
        <begin position="191"/>
        <end position="243"/>
    </location>
</feature>
<dbReference type="SUPFAM" id="SSF81891">
    <property type="entry name" value="Poly A polymerase C-terminal region-like"/>
    <property type="match status" value="1"/>
</dbReference>
<dbReference type="GO" id="GO:0000166">
    <property type="term" value="F:nucleotide binding"/>
    <property type="evidence" value="ECO:0007669"/>
    <property type="project" value="UniProtKB-KW"/>
</dbReference>
<evidence type="ECO:0000256" key="4">
    <source>
        <dbReference type="ARBA" id="ARBA00022695"/>
    </source>
</evidence>
<keyword evidence="6" id="KW-0547">Nucleotide-binding</keyword>
<dbReference type="GO" id="GO:0000049">
    <property type="term" value="F:tRNA binding"/>
    <property type="evidence" value="ECO:0007669"/>
    <property type="project" value="TreeGrafter"/>
</dbReference>
<reference evidence="13" key="1">
    <citation type="submission" date="2023-07" db="EMBL/GenBank/DDBJ databases">
        <authorList>
            <person name="Ivanov I."/>
            <person name="Teneva D."/>
            <person name="Stoikov I."/>
        </authorList>
    </citation>
    <scope>NUCLEOTIDE SEQUENCE</scope>
    <source>
        <strain evidence="13">4475</strain>
    </source>
</reference>
<proteinExistence type="inferred from homology"/>
<dbReference type="InterPro" id="IPR050264">
    <property type="entry name" value="Bact_CCA-adding_enz_type3_sf"/>
</dbReference>
<organism evidence="13 14">
    <name type="scientific">Brevibacillus aydinogluensis</name>
    <dbReference type="NCBI Taxonomy" id="927786"/>
    <lineage>
        <taxon>Bacteria</taxon>
        <taxon>Bacillati</taxon>
        <taxon>Bacillota</taxon>
        <taxon>Bacilli</taxon>
        <taxon>Bacillales</taxon>
        <taxon>Paenibacillaceae</taxon>
        <taxon>Brevibacillus</taxon>
    </lineage>
</organism>
<dbReference type="KEGG" id="bayd:BSPP4475_10825"/>